<dbReference type="EMBL" id="JAHWXT010000004">
    <property type="protein sequence ID" value="MCF0265472.1"/>
    <property type="molecule type" value="Genomic_DNA"/>
</dbReference>
<feature type="transmembrane region" description="Helical" evidence="1">
    <location>
        <begin position="168"/>
        <end position="189"/>
    </location>
</feature>
<accession>A0A8X8GG35</accession>
<evidence type="ECO:0000256" key="1">
    <source>
        <dbReference type="SAM" id="Phobius"/>
    </source>
</evidence>
<evidence type="ECO:0000313" key="3">
    <source>
        <dbReference type="Proteomes" id="UP000887320"/>
    </source>
</evidence>
<protein>
    <submittedName>
        <fullName evidence="2">Uncharacterized protein</fullName>
    </submittedName>
</protein>
<proteinExistence type="predicted"/>
<keyword evidence="1" id="KW-0472">Membrane</keyword>
<gene>
    <name evidence="2" type="ORF">KW868_13540</name>
</gene>
<comment type="caution">
    <text evidence="2">The sequence shown here is derived from an EMBL/GenBank/DDBJ whole genome shotgun (WGS) entry which is preliminary data.</text>
</comment>
<dbReference type="Proteomes" id="UP000887320">
    <property type="component" value="Unassembled WGS sequence"/>
</dbReference>
<keyword evidence="1" id="KW-1133">Transmembrane helix</keyword>
<reference evidence="2" key="1">
    <citation type="submission" date="2021-07" db="EMBL/GenBank/DDBJ databases">
        <authorList>
            <person name="Fernandez M."/>
            <person name="Pereira P."/>
            <person name="Torres Tejerizo G.A."/>
            <person name="Gonzalez P."/>
            <person name="Agostini E."/>
        </authorList>
    </citation>
    <scope>NUCLEOTIDE SEQUENCE</scope>
    <source>
        <strain evidence="2">SFC 500-1A</strain>
    </source>
</reference>
<keyword evidence="1" id="KW-0812">Transmembrane</keyword>
<feature type="transmembrane region" description="Helical" evidence="1">
    <location>
        <begin position="6"/>
        <end position="26"/>
    </location>
</feature>
<organism evidence="2 3">
    <name type="scientific">Acinetobacter guillouiae</name>
    <name type="common">Acinetobacter genomosp. 11</name>
    <dbReference type="NCBI Taxonomy" id="106649"/>
    <lineage>
        <taxon>Bacteria</taxon>
        <taxon>Pseudomonadati</taxon>
        <taxon>Pseudomonadota</taxon>
        <taxon>Gammaproteobacteria</taxon>
        <taxon>Moraxellales</taxon>
        <taxon>Moraxellaceae</taxon>
        <taxon>Acinetobacter</taxon>
    </lineage>
</organism>
<dbReference type="AlphaFoldDB" id="A0A8X8GG35"/>
<feature type="transmembrane region" description="Helical" evidence="1">
    <location>
        <begin position="128"/>
        <end position="153"/>
    </location>
</feature>
<dbReference type="RefSeq" id="WP_234623648.1">
    <property type="nucleotide sequence ID" value="NZ_JAHWXT010000004.1"/>
</dbReference>
<sequence>MTFDFLIATALTILGFIATLIGSYYARHSYLLTLKNYEKDKKRSEKAKHYYETYINIPPSKKVSAFLKKVDSDDLNDGVLFPTIFTDFIMKNFPDRYFYIASLFKKCWSQFEITENNNQIQIKCKIKYFYSLQFGYFCLYLLFAMCIAVLGLYNDLIISKLSDDSPWGALYIIFLGILFSVIFMFGALFKTTQITDAKKLNKEFKKVLPPT</sequence>
<evidence type="ECO:0000313" key="2">
    <source>
        <dbReference type="EMBL" id="MCF0265472.1"/>
    </source>
</evidence>
<name>A0A8X8GG35_ACIGI</name>